<accession>A0A3B0ZLS2</accession>
<evidence type="ECO:0000256" key="1">
    <source>
        <dbReference type="SAM" id="Phobius"/>
    </source>
</evidence>
<dbReference type="AlphaFoldDB" id="A0A3B0ZLS2"/>
<gene>
    <name evidence="2" type="ORF">MNBD_GAMMA23-2275</name>
</gene>
<dbReference type="GO" id="GO:0004803">
    <property type="term" value="F:transposase activity"/>
    <property type="evidence" value="ECO:0007669"/>
    <property type="project" value="InterPro"/>
</dbReference>
<dbReference type="EMBL" id="UOFT01000039">
    <property type="protein sequence ID" value="VAW94485.1"/>
    <property type="molecule type" value="Genomic_DNA"/>
</dbReference>
<keyword evidence="1" id="KW-1133">Transmembrane helix</keyword>
<protein>
    <recommendedName>
        <fullName evidence="3">Transposase and inactivated derivatives</fullName>
    </recommendedName>
</protein>
<dbReference type="GO" id="GO:0003677">
    <property type="term" value="F:DNA binding"/>
    <property type="evidence" value="ECO:0007669"/>
    <property type="project" value="InterPro"/>
</dbReference>
<keyword evidence="1" id="KW-0812">Transmembrane</keyword>
<evidence type="ECO:0008006" key="3">
    <source>
        <dbReference type="Google" id="ProtNLM"/>
    </source>
</evidence>
<dbReference type="GO" id="GO:0006313">
    <property type="term" value="P:DNA transposition"/>
    <property type="evidence" value="ECO:0007669"/>
    <property type="project" value="InterPro"/>
</dbReference>
<sequence length="161" mass="18852">MFTMDEDYLLSTVRYVEKNPVVARLCIHPEDWKWSSACAHIKGEDDKLVSVKPMLDRIDRWSFYLSDADKNKDEDLIELHSRTGRPLGCTDFVRKLEVITGEKLVPKKPGRKTSYWEIGILSLDYPHPLTPLLRVSMQAIIIWFCFFIITGFTKWKIFLNI</sequence>
<keyword evidence="1" id="KW-0472">Membrane</keyword>
<feature type="transmembrane region" description="Helical" evidence="1">
    <location>
        <begin position="132"/>
        <end position="152"/>
    </location>
</feature>
<name>A0A3B0ZLS2_9ZZZZ</name>
<proteinExistence type="predicted"/>
<organism evidence="2">
    <name type="scientific">hydrothermal vent metagenome</name>
    <dbReference type="NCBI Taxonomy" id="652676"/>
    <lineage>
        <taxon>unclassified sequences</taxon>
        <taxon>metagenomes</taxon>
        <taxon>ecological metagenomes</taxon>
    </lineage>
</organism>
<dbReference type="Gene3D" id="3.30.70.1290">
    <property type="entry name" value="Transposase IS200-like"/>
    <property type="match status" value="1"/>
</dbReference>
<dbReference type="InterPro" id="IPR036515">
    <property type="entry name" value="Transposase_17_sf"/>
</dbReference>
<reference evidence="2" key="1">
    <citation type="submission" date="2018-06" db="EMBL/GenBank/DDBJ databases">
        <authorList>
            <person name="Zhirakovskaya E."/>
        </authorList>
    </citation>
    <scope>NUCLEOTIDE SEQUENCE</scope>
</reference>
<evidence type="ECO:0000313" key="2">
    <source>
        <dbReference type="EMBL" id="VAW94485.1"/>
    </source>
</evidence>